<evidence type="ECO:0000256" key="2">
    <source>
        <dbReference type="ARBA" id="ARBA00023125"/>
    </source>
</evidence>
<evidence type="ECO:0000313" key="5">
    <source>
        <dbReference type="EMBL" id="MBW7455318.1"/>
    </source>
</evidence>
<dbReference type="PROSITE" id="PS00041">
    <property type="entry name" value="HTH_ARAC_FAMILY_1"/>
    <property type="match status" value="1"/>
</dbReference>
<evidence type="ECO:0000256" key="3">
    <source>
        <dbReference type="ARBA" id="ARBA00023163"/>
    </source>
</evidence>
<dbReference type="PRINTS" id="PR00032">
    <property type="entry name" value="HTHARAC"/>
</dbReference>
<organism evidence="5 6">
    <name type="scientific">Paenibacillus sepulcri</name>
    <dbReference type="NCBI Taxonomy" id="359917"/>
    <lineage>
        <taxon>Bacteria</taxon>
        <taxon>Bacillati</taxon>
        <taxon>Bacillota</taxon>
        <taxon>Bacilli</taxon>
        <taxon>Bacillales</taxon>
        <taxon>Paenibacillaceae</taxon>
        <taxon>Paenibacillus</taxon>
    </lineage>
</organism>
<comment type="caution">
    <text evidence="5">The sequence shown here is derived from an EMBL/GenBank/DDBJ whole genome shotgun (WGS) entry which is preliminary data.</text>
</comment>
<keyword evidence="6" id="KW-1185">Reference proteome</keyword>
<dbReference type="InterPro" id="IPR020449">
    <property type="entry name" value="Tscrpt_reg_AraC-type_HTH"/>
</dbReference>
<keyword evidence="1" id="KW-0805">Transcription regulation</keyword>
<evidence type="ECO:0000259" key="4">
    <source>
        <dbReference type="PROSITE" id="PS01124"/>
    </source>
</evidence>
<feature type="non-terminal residue" evidence="5">
    <location>
        <position position="1"/>
    </location>
</feature>
<dbReference type="EMBL" id="JAHZIK010000342">
    <property type="protein sequence ID" value="MBW7455318.1"/>
    <property type="molecule type" value="Genomic_DNA"/>
</dbReference>
<accession>A0ABS7C342</accession>
<keyword evidence="3" id="KW-0804">Transcription</keyword>
<dbReference type="PANTHER" id="PTHR43280">
    <property type="entry name" value="ARAC-FAMILY TRANSCRIPTIONAL REGULATOR"/>
    <property type="match status" value="1"/>
</dbReference>
<feature type="domain" description="HTH araC/xylS-type" evidence="4">
    <location>
        <begin position="172"/>
        <end position="271"/>
    </location>
</feature>
<reference evidence="5 6" key="1">
    <citation type="submission" date="2021-07" db="EMBL/GenBank/DDBJ databases">
        <title>Paenibacillus radiodurans sp. nov., isolated from the southeastern edge of Tengger Desert.</title>
        <authorList>
            <person name="Zhang G."/>
        </authorList>
    </citation>
    <scope>NUCLEOTIDE SEQUENCE [LARGE SCALE GENOMIC DNA]</scope>
    <source>
        <strain evidence="5 6">CCM 7311</strain>
    </source>
</reference>
<dbReference type="Gene3D" id="1.10.10.60">
    <property type="entry name" value="Homeodomain-like"/>
    <property type="match status" value="2"/>
</dbReference>
<dbReference type="InterPro" id="IPR018060">
    <property type="entry name" value="HTH_AraC"/>
</dbReference>
<dbReference type="InterPro" id="IPR018062">
    <property type="entry name" value="HTH_AraC-typ_CS"/>
</dbReference>
<dbReference type="PROSITE" id="PS01124">
    <property type="entry name" value="HTH_ARAC_FAMILY_2"/>
    <property type="match status" value="1"/>
</dbReference>
<keyword evidence="2" id="KW-0238">DNA-binding</keyword>
<sequence>MYRVKFSAALGEVIADYAPLHDQYLGCLQLLRYKLVYGGQSILVPSMIKENASQTEASLPPELEKKLMESMKSLQPEAFRKTLDRIFEYISTLNYDYMVYMALHVFILMKNGIKEMNDNRIVPVTIQMSDIDRKIMDSDSLEGMKNILLDVYREINVNKKNPEQERNEILVETVKAVIEQNYSDISLSLQKIGDVMKLSPDYIGKLFKKQLGIAVSEYINEVRLRQAVLYLEEDNYTINELIDKIGFGTRSNFFRLFKNKYGTTPKDYRIKNSLSVDK</sequence>
<dbReference type="InterPro" id="IPR009057">
    <property type="entry name" value="Homeodomain-like_sf"/>
</dbReference>
<proteinExistence type="predicted"/>
<dbReference type="SUPFAM" id="SSF46689">
    <property type="entry name" value="Homeodomain-like"/>
    <property type="match status" value="1"/>
</dbReference>
<protein>
    <submittedName>
        <fullName evidence="5">AraC family transcriptional regulator</fullName>
    </submittedName>
</protein>
<evidence type="ECO:0000313" key="6">
    <source>
        <dbReference type="Proteomes" id="UP001519887"/>
    </source>
</evidence>
<dbReference type="SMART" id="SM00342">
    <property type="entry name" value="HTH_ARAC"/>
    <property type="match status" value="1"/>
</dbReference>
<gene>
    <name evidence="5" type="ORF">K0U00_14930</name>
</gene>
<dbReference type="PANTHER" id="PTHR43280:SF10">
    <property type="entry name" value="REGULATORY PROTEIN POCR"/>
    <property type="match status" value="1"/>
</dbReference>
<name>A0ABS7C342_9BACL</name>
<evidence type="ECO:0000256" key="1">
    <source>
        <dbReference type="ARBA" id="ARBA00023015"/>
    </source>
</evidence>
<dbReference type="Pfam" id="PF12833">
    <property type="entry name" value="HTH_18"/>
    <property type="match status" value="1"/>
</dbReference>
<dbReference type="Proteomes" id="UP001519887">
    <property type="component" value="Unassembled WGS sequence"/>
</dbReference>